<keyword evidence="4" id="KW-1185">Reference proteome</keyword>
<dbReference type="OrthoDB" id="2625319at2"/>
<evidence type="ECO:0000256" key="2">
    <source>
        <dbReference type="SAM" id="MobiDB-lite"/>
    </source>
</evidence>
<proteinExistence type="predicted"/>
<evidence type="ECO:0000256" key="1">
    <source>
        <dbReference type="SAM" id="Coils"/>
    </source>
</evidence>
<dbReference type="EMBL" id="QOUX01000021">
    <property type="protein sequence ID" value="RXJ02786.1"/>
    <property type="molecule type" value="Genomic_DNA"/>
</dbReference>
<protein>
    <submittedName>
        <fullName evidence="3">Uncharacterized protein</fullName>
    </submittedName>
</protein>
<evidence type="ECO:0000313" key="3">
    <source>
        <dbReference type="EMBL" id="RXJ02786.1"/>
    </source>
</evidence>
<reference evidence="3 4" key="1">
    <citation type="journal article" date="2019" name="Int. J. Syst. Evol. Microbiol.">
        <title>Anaerobacillus alkaliphilus sp. nov., a novel alkaliphilic and moderately halophilic bacterium.</title>
        <authorList>
            <person name="Borsodi A.K."/>
            <person name="Aszalos J.M."/>
            <person name="Bihari P."/>
            <person name="Nagy I."/>
            <person name="Schumann P."/>
            <person name="Sproer C."/>
            <person name="Kovacs A.L."/>
            <person name="Boka K."/>
            <person name="Dobosy P."/>
            <person name="Ovari M."/>
            <person name="Szili-Kovacs T."/>
            <person name="Toth E."/>
        </authorList>
    </citation>
    <scope>NUCLEOTIDE SEQUENCE [LARGE SCALE GENOMIC DNA]</scope>
    <source>
        <strain evidence="3 4">B16-10</strain>
    </source>
</reference>
<name>A0A4Q0VVB1_9BACI</name>
<dbReference type="AlphaFoldDB" id="A0A4Q0VVB1"/>
<feature type="compositionally biased region" description="Acidic residues" evidence="2">
    <location>
        <begin position="167"/>
        <end position="180"/>
    </location>
</feature>
<dbReference type="RefSeq" id="WP_129077295.1">
    <property type="nucleotide sequence ID" value="NZ_QOUX01000021.1"/>
</dbReference>
<feature type="region of interest" description="Disordered" evidence="2">
    <location>
        <begin position="152"/>
        <end position="194"/>
    </location>
</feature>
<accession>A0A4Q0VVB1</accession>
<keyword evidence="1" id="KW-0175">Coiled coil</keyword>
<feature type="coiled-coil region" evidence="1">
    <location>
        <begin position="54"/>
        <end position="89"/>
    </location>
</feature>
<gene>
    <name evidence="3" type="ORF">DS745_05610</name>
</gene>
<organism evidence="3 4">
    <name type="scientific">Anaerobacillus alkaliphilus</name>
    <dbReference type="NCBI Taxonomy" id="1548597"/>
    <lineage>
        <taxon>Bacteria</taxon>
        <taxon>Bacillati</taxon>
        <taxon>Bacillota</taxon>
        <taxon>Bacilli</taxon>
        <taxon>Bacillales</taxon>
        <taxon>Bacillaceae</taxon>
        <taxon>Anaerobacillus</taxon>
    </lineage>
</organism>
<sequence length="194" mass="22246">MSRLSKYQYEKKQSYKRKLVIGLVSLSTTFVLTTGVAFANSDIDISTLLQNWYNKKANEAIQSMEVAVENELERQKQRLKEEVQLALERSAFEIASFTQQQIEMITNLIEEHADHLVANINYFNDTERQKIESQLTDIMNDAIQAMNQLISDSQPVEEEPGDKASIVEEDDAEPIGEDSSNEFGYKEDNRTKQN</sequence>
<feature type="compositionally biased region" description="Basic and acidic residues" evidence="2">
    <location>
        <begin position="184"/>
        <end position="194"/>
    </location>
</feature>
<evidence type="ECO:0000313" key="4">
    <source>
        <dbReference type="Proteomes" id="UP000290649"/>
    </source>
</evidence>
<comment type="caution">
    <text evidence="3">The sequence shown here is derived from an EMBL/GenBank/DDBJ whole genome shotgun (WGS) entry which is preliminary data.</text>
</comment>
<dbReference type="Proteomes" id="UP000290649">
    <property type="component" value="Unassembled WGS sequence"/>
</dbReference>